<keyword evidence="9" id="KW-0378">Hydrolase</keyword>
<dbReference type="RefSeq" id="WP_068709820.1">
    <property type="nucleotide sequence ID" value="NZ_BAAAXQ010000051.1"/>
</dbReference>
<dbReference type="EMBL" id="BAAAXQ010000051">
    <property type="protein sequence ID" value="GAA3019680.1"/>
    <property type="molecule type" value="Genomic_DNA"/>
</dbReference>
<comment type="cofactor">
    <cofactor evidence="2">
        <name>Zn(2+)</name>
        <dbReference type="ChEBI" id="CHEBI:29105"/>
    </cofactor>
</comment>
<dbReference type="SUPFAM" id="SSF53187">
    <property type="entry name" value="Zn-dependent exopeptidases"/>
    <property type="match status" value="1"/>
</dbReference>
<evidence type="ECO:0000256" key="8">
    <source>
        <dbReference type="ARBA" id="ARBA00022723"/>
    </source>
</evidence>
<evidence type="ECO:0000256" key="12">
    <source>
        <dbReference type="ARBA" id="ARBA00023154"/>
    </source>
</evidence>
<dbReference type="PANTHER" id="PTHR43808:SF8">
    <property type="entry name" value="PEPTIDASE M20 DIMERISATION DOMAIN-CONTAINING PROTEIN"/>
    <property type="match status" value="1"/>
</dbReference>
<dbReference type="InterPro" id="IPR011650">
    <property type="entry name" value="Peptidase_M20_dimer"/>
</dbReference>
<reference evidence="16 17" key="1">
    <citation type="journal article" date="2019" name="Int. J. Syst. Evol. Microbiol.">
        <title>The Global Catalogue of Microorganisms (GCM) 10K type strain sequencing project: providing services to taxonomists for standard genome sequencing and annotation.</title>
        <authorList>
            <consortium name="The Broad Institute Genomics Platform"/>
            <consortium name="The Broad Institute Genome Sequencing Center for Infectious Disease"/>
            <person name="Wu L."/>
            <person name="Ma J."/>
        </authorList>
    </citation>
    <scope>NUCLEOTIDE SEQUENCE [LARGE SCALE GENOMIC DNA]</scope>
    <source>
        <strain evidence="16 17">JCM 8736</strain>
    </source>
</reference>
<evidence type="ECO:0000313" key="16">
    <source>
        <dbReference type="EMBL" id="GAA3019680.1"/>
    </source>
</evidence>
<comment type="similarity">
    <text evidence="4">Belongs to the peptidase M20A family.</text>
</comment>
<dbReference type="Gene3D" id="3.40.630.10">
    <property type="entry name" value="Zn peptidases"/>
    <property type="match status" value="1"/>
</dbReference>
<proteinExistence type="inferred from homology"/>
<evidence type="ECO:0000259" key="15">
    <source>
        <dbReference type="Pfam" id="PF07687"/>
    </source>
</evidence>
<evidence type="ECO:0000256" key="2">
    <source>
        <dbReference type="ARBA" id="ARBA00001947"/>
    </source>
</evidence>
<dbReference type="InterPro" id="IPR036264">
    <property type="entry name" value="Bact_exopeptidase_dim_dom"/>
</dbReference>
<dbReference type="PANTHER" id="PTHR43808">
    <property type="entry name" value="ACETYLORNITHINE DEACETYLASE"/>
    <property type="match status" value="1"/>
</dbReference>
<evidence type="ECO:0000256" key="6">
    <source>
        <dbReference type="ARBA" id="ARBA00016853"/>
    </source>
</evidence>
<evidence type="ECO:0000256" key="3">
    <source>
        <dbReference type="ARBA" id="ARBA00005130"/>
    </source>
</evidence>
<evidence type="ECO:0000256" key="4">
    <source>
        <dbReference type="ARBA" id="ARBA00006247"/>
    </source>
</evidence>
<evidence type="ECO:0000256" key="5">
    <source>
        <dbReference type="ARBA" id="ARBA00011921"/>
    </source>
</evidence>
<keyword evidence="12" id="KW-0457">Lysine biosynthesis</keyword>
<dbReference type="Pfam" id="PF01546">
    <property type="entry name" value="Peptidase_M20"/>
    <property type="match status" value="1"/>
</dbReference>
<keyword evidence="7" id="KW-0028">Amino-acid biosynthesis</keyword>
<dbReference type="InterPro" id="IPR010182">
    <property type="entry name" value="ArgE/DapE"/>
</dbReference>
<organism evidence="16 17">
    <name type="scientific">Tetragenococcus solitarius</name>
    <dbReference type="NCBI Taxonomy" id="71453"/>
    <lineage>
        <taxon>Bacteria</taxon>
        <taxon>Bacillati</taxon>
        <taxon>Bacillota</taxon>
        <taxon>Bacilli</taxon>
        <taxon>Lactobacillales</taxon>
        <taxon>Enterococcaceae</taxon>
        <taxon>Tetragenococcus</taxon>
    </lineage>
</organism>
<name>A0ABN3Y610_9ENTE</name>
<sequence length="388" mass="42071">MEKEKQVEILSNLIAIDSVNDKEAEVADYIASLFAPYKDREDVDIEQIPYTPGRDNLVITIGKGSKILGFSGHEDVVDTGDLSAWDSDPYTAEIRKGQLYGRGASDMKGGLAALVITMLDFLEADNIPGKIKLLATVGEETGEYGAAQLTKEGYADGLAGLVIAEPCDEMQEVGISAKGVIDYAVTALGKSVHSSTPEEGINAIDHLIDFANEVQSLTATFDEVDPVLGKLTHVQSMFNGGEQINSVPSKAVIQGNIRTIPAYPNQVVFYALDHLVEQLNQKPGYNLSIQYIFPEEAVAGDPDSSLVQLIKSVHAQMYPEPIKVVGNSGASDASEFLHAKGDFSIVQIGPGNDTEHQSNENISLDVFYKSVEFYKKLAEAFFIEKVEF</sequence>
<feature type="domain" description="Peptidase M20 dimerisation" evidence="15">
    <location>
        <begin position="176"/>
        <end position="279"/>
    </location>
</feature>
<evidence type="ECO:0000256" key="7">
    <source>
        <dbReference type="ARBA" id="ARBA00022605"/>
    </source>
</evidence>
<dbReference type="Pfam" id="PF07687">
    <property type="entry name" value="M20_dimer"/>
    <property type="match status" value="1"/>
</dbReference>
<dbReference type="PROSITE" id="PS00759">
    <property type="entry name" value="ARGE_DAPE_CPG2_2"/>
    <property type="match status" value="1"/>
</dbReference>
<dbReference type="SUPFAM" id="SSF55031">
    <property type="entry name" value="Bacterial exopeptidase dimerisation domain"/>
    <property type="match status" value="1"/>
</dbReference>
<evidence type="ECO:0000256" key="9">
    <source>
        <dbReference type="ARBA" id="ARBA00022801"/>
    </source>
</evidence>
<dbReference type="Proteomes" id="UP001501577">
    <property type="component" value="Unassembled WGS sequence"/>
</dbReference>
<dbReference type="InterPro" id="IPR050072">
    <property type="entry name" value="Peptidase_M20A"/>
</dbReference>
<keyword evidence="8" id="KW-0479">Metal-binding</keyword>
<keyword evidence="17" id="KW-1185">Reference proteome</keyword>
<evidence type="ECO:0000256" key="14">
    <source>
        <dbReference type="ARBA" id="ARBA00051301"/>
    </source>
</evidence>
<comment type="cofactor">
    <cofactor evidence="1">
        <name>Co(2+)</name>
        <dbReference type="ChEBI" id="CHEBI:48828"/>
    </cofactor>
</comment>
<dbReference type="EC" id="3.5.1.18" evidence="5"/>
<accession>A0ABN3Y610</accession>
<dbReference type="InterPro" id="IPR001261">
    <property type="entry name" value="ArgE/DapE_CS"/>
</dbReference>
<keyword evidence="11" id="KW-0220">Diaminopimelate biosynthesis</keyword>
<comment type="catalytic activity">
    <reaction evidence="14">
        <text>N-succinyl-(2S,6S)-2,6-diaminopimelate + H2O = (2S,6S)-2,6-diaminopimelate + succinate</text>
        <dbReference type="Rhea" id="RHEA:22608"/>
        <dbReference type="ChEBI" id="CHEBI:15377"/>
        <dbReference type="ChEBI" id="CHEBI:30031"/>
        <dbReference type="ChEBI" id="CHEBI:57609"/>
        <dbReference type="ChEBI" id="CHEBI:58087"/>
        <dbReference type="EC" id="3.5.1.18"/>
    </reaction>
</comment>
<keyword evidence="13" id="KW-0170">Cobalt</keyword>
<evidence type="ECO:0000256" key="1">
    <source>
        <dbReference type="ARBA" id="ARBA00001941"/>
    </source>
</evidence>
<evidence type="ECO:0000256" key="13">
    <source>
        <dbReference type="ARBA" id="ARBA00023285"/>
    </source>
</evidence>
<dbReference type="InterPro" id="IPR002933">
    <property type="entry name" value="Peptidase_M20"/>
</dbReference>
<evidence type="ECO:0000256" key="10">
    <source>
        <dbReference type="ARBA" id="ARBA00022833"/>
    </source>
</evidence>
<dbReference type="PROSITE" id="PS00758">
    <property type="entry name" value="ARGE_DAPE_CPG2_1"/>
    <property type="match status" value="1"/>
</dbReference>
<dbReference type="CDD" id="cd08659">
    <property type="entry name" value="M20_ArgE_DapE-like"/>
    <property type="match status" value="1"/>
</dbReference>
<comment type="pathway">
    <text evidence="3">Amino-acid biosynthesis; L-lysine biosynthesis via DAP pathway; LL-2,6-diaminopimelate from (S)-tetrahydrodipicolinate (succinylase route): step 3/3.</text>
</comment>
<dbReference type="NCBIfam" id="NF006365">
    <property type="entry name" value="PRK08588.1"/>
    <property type="match status" value="1"/>
</dbReference>
<evidence type="ECO:0000313" key="17">
    <source>
        <dbReference type="Proteomes" id="UP001501577"/>
    </source>
</evidence>
<gene>
    <name evidence="16" type="ORF">GCM10019998_14990</name>
</gene>
<dbReference type="Gene3D" id="3.30.70.360">
    <property type="match status" value="1"/>
</dbReference>
<protein>
    <recommendedName>
        <fullName evidence="6">Probable succinyl-diaminopimelate desuccinylase</fullName>
        <ecNumber evidence="5">3.5.1.18</ecNumber>
    </recommendedName>
</protein>
<dbReference type="NCBIfam" id="TIGR01910">
    <property type="entry name" value="DapE-ArgE"/>
    <property type="match status" value="1"/>
</dbReference>
<evidence type="ECO:0000256" key="11">
    <source>
        <dbReference type="ARBA" id="ARBA00022915"/>
    </source>
</evidence>
<comment type="caution">
    <text evidence="16">The sequence shown here is derived from an EMBL/GenBank/DDBJ whole genome shotgun (WGS) entry which is preliminary data.</text>
</comment>
<keyword evidence="10" id="KW-0862">Zinc</keyword>